<dbReference type="SUPFAM" id="SSF53590">
    <property type="entry name" value="Nucleoside hydrolase"/>
    <property type="match status" value="1"/>
</dbReference>
<protein>
    <submittedName>
        <fullName evidence="4">Nucleoside hydrolase</fullName>
    </submittedName>
</protein>
<sequence length="393" mass="42999">MGGATVSFVPAAGRRPLTEKLNIGRKFFISQEANIMSAQPLTHVLIDTDVDFDDFMAISYLLKHHAVKVEGITVTGVGAVHLSHGVENISNFLTLFNDPEIERIPVAAGFQRPMVYSNTFPFETRQAADQHYDAAFPRKNLNPTRTDAVAFLRETLKNADHTFTVLMIGGGTTWGHLFQQAQTDAALQDLLRSKVDRIVMMGGNLLPQYVQPGAPGNIIDALGDTPYYTNKVAEWNIFLDPLSAQYVFNSGIPVQLVALNACNQILITQDFLRQLSRITNPVAQFLTQVLQSSTIAPGIGNYLYFWDPLAAIAITDPQLIQFTRYSLLVEQELNEEQDTSGKLIPDNAGAPVDVAVGTGPGFVKALYLNTIAGNSTKATAENMANITEVTPDE</sequence>
<keyword evidence="2" id="KW-0326">Glycosidase</keyword>
<reference evidence="4 5" key="1">
    <citation type="journal article" date="2012" name="Appl. Soil Ecol.">
        <title>Isolation and characterization of new plant growth-promoting bacterial endophytes.</title>
        <authorList>
            <person name="Rashid S."/>
            <person name="Charles T.C."/>
            <person name="Glick B.R."/>
        </authorList>
    </citation>
    <scope>NUCLEOTIDE SEQUENCE [LARGE SCALE GENOMIC DNA]</scope>
    <source>
        <strain evidence="4 5">YsS1</strain>
    </source>
</reference>
<evidence type="ECO:0000256" key="2">
    <source>
        <dbReference type="ARBA" id="ARBA00023295"/>
    </source>
</evidence>
<dbReference type="InterPro" id="IPR036452">
    <property type="entry name" value="Ribo_hydro-like"/>
</dbReference>
<accession>A0ABY8PJZ8</accession>
<dbReference type="GO" id="GO:0016787">
    <property type="term" value="F:hydrolase activity"/>
    <property type="evidence" value="ECO:0007669"/>
    <property type="project" value="UniProtKB-KW"/>
</dbReference>
<dbReference type="RefSeq" id="WP_256452617.1">
    <property type="nucleotide sequence ID" value="NZ_CP087200.1"/>
</dbReference>
<dbReference type="PANTHER" id="PTHR12304">
    <property type="entry name" value="INOSINE-URIDINE PREFERRING NUCLEOSIDE HYDROLASE"/>
    <property type="match status" value="1"/>
</dbReference>
<dbReference type="PANTHER" id="PTHR12304:SF46">
    <property type="entry name" value="INOSINE-ADENOSINE-GUANOSINE-NUCLEOSIDE HYDROLASE"/>
    <property type="match status" value="1"/>
</dbReference>
<gene>
    <name evidence="4" type="ORF">QCD61_10955</name>
</gene>
<dbReference type="Pfam" id="PF01156">
    <property type="entry name" value="IU_nuc_hydro"/>
    <property type="match status" value="1"/>
</dbReference>
<evidence type="ECO:0000259" key="3">
    <source>
        <dbReference type="Pfam" id="PF01156"/>
    </source>
</evidence>
<dbReference type="EMBL" id="CP123771">
    <property type="protein sequence ID" value="WGO95572.1"/>
    <property type="molecule type" value="Genomic_DNA"/>
</dbReference>
<proteinExistence type="predicted"/>
<keyword evidence="1 4" id="KW-0378">Hydrolase</keyword>
<dbReference type="InterPro" id="IPR001910">
    <property type="entry name" value="Inosine/uridine_hydrolase_dom"/>
</dbReference>
<dbReference type="InterPro" id="IPR023186">
    <property type="entry name" value="IUNH"/>
</dbReference>
<dbReference type="Proteomes" id="UP001227386">
    <property type="component" value="Chromosome"/>
</dbReference>
<evidence type="ECO:0000256" key="1">
    <source>
        <dbReference type="ARBA" id="ARBA00022801"/>
    </source>
</evidence>
<evidence type="ECO:0000313" key="4">
    <source>
        <dbReference type="EMBL" id="WGO95572.1"/>
    </source>
</evidence>
<organism evidence="4 5">
    <name type="scientific">Pseudomonas viciae</name>
    <dbReference type="NCBI Taxonomy" id="2505979"/>
    <lineage>
        <taxon>Bacteria</taxon>
        <taxon>Pseudomonadati</taxon>
        <taxon>Pseudomonadota</taxon>
        <taxon>Gammaproteobacteria</taxon>
        <taxon>Pseudomonadales</taxon>
        <taxon>Pseudomonadaceae</taxon>
        <taxon>Pseudomonas</taxon>
    </lineage>
</organism>
<name>A0ABY8PJZ8_9PSED</name>
<dbReference type="Gene3D" id="3.90.245.10">
    <property type="entry name" value="Ribonucleoside hydrolase-like"/>
    <property type="match status" value="1"/>
</dbReference>
<feature type="domain" description="Inosine/uridine-preferring nucleoside hydrolase" evidence="3">
    <location>
        <begin position="44"/>
        <end position="349"/>
    </location>
</feature>
<keyword evidence="5" id="KW-1185">Reference proteome</keyword>
<evidence type="ECO:0000313" key="5">
    <source>
        <dbReference type="Proteomes" id="UP001227386"/>
    </source>
</evidence>